<accession>A0AAP2UNS0</accession>
<dbReference type="Gene3D" id="1.10.10.1190">
    <property type="entry name" value="Antirestriction protein ArdA, domain 3"/>
    <property type="match status" value="1"/>
</dbReference>
<gene>
    <name evidence="1" type="ORF">MKC95_11030</name>
</gene>
<reference evidence="1" key="1">
    <citation type="journal article" date="2022" name="Clin. Infect. Dis.">
        <title>Association between Clostridium innocuum and antibiotic-associated diarrhea in adults and children: A cross-sectional study and comparative genomics analysis.</title>
        <authorList>
            <person name="Cherny K.E."/>
            <person name="Muscat E.B."/>
            <person name="Balaji A."/>
            <person name="Mukherjee J."/>
            <person name="Ozer E.A."/>
            <person name="Angarone M.P."/>
            <person name="Hauser A.R."/>
            <person name="Sichel J.S."/>
            <person name="Amponsah E."/>
            <person name="Kociolek L.K."/>
        </authorList>
    </citation>
    <scope>NUCLEOTIDE SEQUENCE</scope>
    <source>
        <strain evidence="1">NU1-AC-029v</strain>
    </source>
</reference>
<comment type="caution">
    <text evidence="1">The sequence shown here is derived from an EMBL/GenBank/DDBJ whole genome shotgun (WGS) entry which is preliminary data.</text>
</comment>
<dbReference type="InterPro" id="IPR041893">
    <property type="entry name" value="ArdA_dom3"/>
</dbReference>
<evidence type="ECO:0000313" key="1">
    <source>
        <dbReference type="EMBL" id="MCR0233298.1"/>
    </source>
</evidence>
<evidence type="ECO:0000313" key="2">
    <source>
        <dbReference type="Proteomes" id="UP001203972"/>
    </source>
</evidence>
<dbReference type="InterPro" id="IPR009899">
    <property type="entry name" value="ArdA"/>
</dbReference>
<dbReference type="EMBL" id="JAKTMA010000017">
    <property type="protein sequence ID" value="MCR0233298.1"/>
    <property type="molecule type" value="Genomic_DNA"/>
</dbReference>
<dbReference type="Pfam" id="PF07275">
    <property type="entry name" value="ArdA"/>
    <property type="match status" value="1"/>
</dbReference>
<sequence>MQEVRFLIERVEKDEKDVSQGAWFSLPLNHEEVAEKLDIHSNIEDEEFDVVEAEGIPYDYVCGYCTISEMNELYDKWMEIPFYITSYIELFMEHFNGFDDLYEKHTRMWVYMMCYTMEDVAKDFVRRGEFGDINSMLIDCIDYEKLGEKISSENKFVKTDAGMVNIP</sequence>
<protein>
    <submittedName>
        <fullName evidence="1">Antirestriction protein ArdA</fullName>
    </submittedName>
</protein>
<organism evidence="1 2">
    <name type="scientific">Clostridium innocuum</name>
    <dbReference type="NCBI Taxonomy" id="1522"/>
    <lineage>
        <taxon>Bacteria</taxon>
        <taxon>Bacillati</taxon>
        <taxon>Bacillota</taxon>
        <taxon>Clostridia</taxon>
        <taxon>Eubacteriales</taxon>
        <taxon>Clostridiaceae</taxon>
        <taxon>Clostridium</taxon>
    </lineage>
</organism>
<dbReference type="Proteomes" id="UP001203972">
    <property type="component" value="Unassembled WGS sequence"/>
</dbReference>
<dbReference type="RefSeq" id="WP_002611864.1">
    <property type="nucleotide sequence ID" value="NZ_JBPFKS010000019.1"/>
</dbReference>
<name>A0AAP2UNS0_CLOIN</name>
<proteinExistence type="predicted"/>
<dbReference type="AlphaFoldDB" id="A0AAP2UNS0"/>